<dbReference type="Pfam" id="PF00963">
    <property type="entry name" value="Cohesin"/>
    <property type="match status" value="1"/>
</dbReference>
<keyword evidence="1" id="KW-0812">Transmembrane</keyword>
<dbReference type="Proteomes" id="UP001183006">
    <property type="component" value="Chromosome"/>
</dbReference>
<dbReference type="RefSeq" id="WP_309308554.1">
    <property type="nucleotide sequence ID" value="NZ_CP133594.1"/>
</dbReference>
<dbReference type="InterPro" id="IPR008965">
    <property type="entry name" value="CBM2/CBM3_carb-bd_dom_sf"/>
</dbReference>
<sequence>MFRSTIRIATYAVFVAFCFIILSGVATAATSVSILPSSQTVVTGEDFTLQVYIEPDTAIYGLQLDLSYDNSLVTINSIEEGNFFASSNSPVMFNSGNIDESTGTVSQIYGALIMGDGIINEGIFCTINLEAKSDYGPCQLRITDFVLGDEQGKELPVTTFDSIISITDSSGTFKEINDNNKDADESELNIIPAQDDDIESLNSEQNSINYENEEMMLASTPDQAEDDIIEAKEPGFDNSKISNWITLIMIAIAFLGIAYFLDRKK</sequence>
<dbReference type="AlphaFoldDB" id="A0AA51UG68"/>
<evidence type="ECO:0000313" key="3">
    <source>
        <dbReference type="EMBL" id="WMW22540.1"/>
    </source>
</evidence>
<feature type="transmembrane region" description="Helical" evidence="1">
    <location>
        <begin position="241"/>
        <end position="261"/>
    </location>
</feature>
<dbReference type="CDD" id="cd08547">
    <property type="entry name" value="Type_II_cohesin"/>
    <property type="match status" value="1"/>
</dbReference>
<protein>
    <submittedName>
        <fullName evidence="3">Cohesin domain-containing protein</fullName>
    </submittedName>
</protein>
<dbReference type="EMBL" id="CP133594">
    <property type="protein sequence ID" value="WMW22540.1"/>
    <property type="molecule type" value="Genomic_DNA"/>
</dbReference>
<evidence type="ECO:0000313" key="4">
    <source>
        <dbReference type="Proteomes" id="UP001183006"/>
    </source>
</evidence>
<reference evidence="3" key="1">
    <citation type="submission" date="2023-08" db="EMBL/GenBank/DDBJ databases">
        <title>Methanolobus mangrovi sp. nov. and Methanolobus sediminis sp. nov, two novel methylotrophic methanogens isolated from mangrove sediments in China.</title>
        <authorList>
            <person name="Zhou J."/>
        </authorList>
    </citation>
    <scope>NUCLEOTIDE SEQUENCE</scope>
    <source>
        <strain evidence="3">FTZ2</strain>
    </source>
</reference>
<accession>A0AA51UG68</accession>
<dbReference type="GeneID" id="84228794"/>
<gene>
    <name evidence="3" type="ORF">RE476_01595</name>
</gene>
<dbReference type="GO" id="GO:0030246">
    <property type="term" value="F:carbohydrate binding"/>
    <property type="evidence" value="ECO:0007669"/>
    <property type="project" value="InterPro"/>
</dbReference>
<keyword evidence="1" id="KW-1133">Transmembrane helix</keyword>
<keyword evidence="4" id="KW-1185">Reference proteome</keyword>
<dbReference type="SUPFAM" id="SSF49384">
    <property type="entry name" value="Carbohydrate-binding domain"/>
    <property type="match status" value="1"/>
</dbReference>
<dbReference type="Gene3D" id="2.60.40.680">
    <property type="match status" value="1"/>
</dbReference>
<evidence type="ECO:0000256" key="1">
    <source>
        <dbReference type="SAM" id="Phobius"/>
    </source>
</evidence>
<name>A0AA51UG68_9EURY</name>
<feature type="domain" description="Cohesin" evidence="2">
    <location>
        <begin position="40"/>
        <end position="137"/>
    </location>
</feature>
<dbReference type="GO" id="GO:0000272">
    <property type="term" value="P:polysaccharide catabolic process"/>
    <property type="evidence" value="ECO:0007669"/>
    <property type="project" value="InterPro"/>
</dbReference>
<organism evidence="3 4">
    <name type="scientific">Methanolobus mangrovi</name>
    <dbReference type="NCBI Taxonomy" id="3072977"/>
    <lineage>
        <taxon>Archaea</taxon>
        <taxon>Methanobacteriati</taxon>
        <taxon>Methanobacteriota</taxon>
        <taxon>Stenosarchaea group</taxon>
        <taxon>Methanomicrobia</taxon>
        <taxon>Methanosarcinales</taxon>
        <taxon>Methanosarcinaceae</taxon>
        <taxon>Methanolobus</taxon>
    </lineage>
</organism>
<evidence type="ECO:0000259" key="2">
    <source>
        <dbReference type="Pfam" id="PF00963"/>
    </source>
</evidence>
<proteinExistence type="predicted"/>
<dbReference type="InterPro" id="IPR002102">
    <property type="entry name" value="Cohesin_dom"/>
</dbReference>
<keyword evidence="1" id="KW-0472">Membrane</keyword>
<dbReference type="KEGG" id="mmav:RE476_01595"/>